<evidence type="ECO:0000256" key="2">
    <source>
        <dbReference type="SAM" id="MobiDB-lite"/>
    </source>
</evidence>
<dbReference type="GO" id="GO:0003924">
    <property type="term" value="F:GTPase activity"/>
    <property type="evidence" value="ECO:0007669"/>
    <property type="project" value="UniProtKB-ARBA"/>
</dbReference>
<dbReference type="GeneTree" id="ENSGT00940000156505"/>
<reference evidence="5" key="2">
    <citation type="submission" date="2025-09" db="UniProtKB">
        <authorList>
            <consortium name="Ensembl"/>
        </authorList>
    </citation>
    <scope>IDENTIFICATION</scope>
</reference>
<dbReference type="AlphaFoldDB" id="A0A2K5E362"/>
<dbReference type="SMART" id="SM00224">
    <property type="entry name" value="GGL"/>
    <property type="match status" value="1"/>
</dbReference>
<dbReference type="Gene3D" id="1.10.167.10">
    <property type="entry name" value="Regulator of G-protein Signalling 4, domain 2"/>
    <property type="match status" value="1"/>
</dbReference>
<dbReference type="GO" id="GO:0035556">
    <property type="term" value="P:intracellular signal transduction"/>
    <property type="evidence" value="ECO:0007669"/>
    <property type="project" value="InterPro"/>
</dbReference>
<dbReference type="SUPFAM" id="SSF46785">
    <property type="entry name" value="Winged helix' DNA-binding domain"/>
    <property type="match status" value="1"/>
</dbReference>
<proteinExistence type="predicted"/>
<dbReference type="FunFam" id="1.10.10.10:FF:000329">
    <property type="entry name" value="regulator of G-protein signaling 9 isoform X2"/>
    <property type="match status" value="1"/>
</dbReference>
<dbReference type="PROSITE" id="PS50132">
    <property type="entry name" value="RGS"/>
    <property type="match status" value="1"/>
</dbReference>
<dbReference type="FunFam" id="1.10.167.10:FF:000001">
    <property type="entry name" value="Putative regulator of g-protein signaling 12"/>
    <property type="match status" value="1"/>
</dbReference>
<evidence type="ECO:0000256" key="1">
    <source>
        <dbReference type="ARBA" id="ARBA00022700"/>
    </source>
</evidence>
<dbReference type="InterPro" id="IPR036390">
    <property type="entry name" value="WH_DNA-bd_sf"/>
</dbReference>
<reference evidence="5" key="1">
    <citation type="submission" date="2025-08" db="UniProtKB">
        <authorList>
            <consortium name="Ensembl"/>
        </authorList>
    </citation>
    <scope>IDENTIFICATION</scope>
</reference>
<dbReference type="PANTHER" id="PTHR45746">
    <property type="entry name" value="LP21163P"/>
    <property type="match status" value="1"/>
</dbReference>
<dbReference type="GO" id="GO:0007186">
    <property type="term" value="P:G protein-coupled receptor signaling pathway"/>
    <property type="evidence" value="ECO:0007669"/>
    <property type="project" value="InterPro"/>
</dbReference>
<dbReference type="Pfam" id="PF18148">
    <property type="entry name" value="RGS_DHEX"/>
    <property type="match status" value="1"/>
</dbReference>
<dbReference type="InterPro" id="IPR000591">
    <property type="entry name" value="DEP_dom"/>
</dbReference>
<evidence type="ECO:0000313" key="6">
    <source>
        <dbReference type="Proteomes" id="UP000233020"/>
    </source>
</evidence>
<evidence type="ECO:0000259" key="4">
    <source>
        <dbReference type="PROSITE" id="PS50186"/>
    </source>
</evidence>
<keyword evidence="6" id="KW-1185">Reference proteome</keyword>
<dbReference type="InterPro" id="IPR047017">
    <property type="entry name" value="RGS6/7/9/11_DHEX_sf"/>
</dbReference>
<feature type="region of interest" description="Disordered" evidence="2">
    <location>
        <begin position="528"/>
        <end position="557"/>
    </location>
</feature>
<dbReference type="Proteomes" id="UP000233020">
    <property type="component" value="Unplaced"/>
</dbReference>
<dbReference type="SUPFAM" id="SSF48670">
    <property type="entry name" value="Transducin (heterotrimeric G protein), gamma chain"/>
    <property type="match status" value="1"/>
</dbReference>
<dbReference type="Pfam" id="PF00615">
    <property type="entry name" value="RGS"/>
    <property type="match status" value="1"/>
</dbReference>
<dbReference type="Gene3D" id="1.10.1240.60">
    <property type="match status" value="1"/>
</dbReference>
<accession>A0A2K5E362</accession>
<sequence>MTIRHQGQQYRPRMAFLQKIEALVKDMQNPETGVRMQSQRVLVTSVPHAMTGSDVLQWIVQRLWISNLEAQNLGNFIVRYGYIYPLQDPKNLVLKPDGSLYRFQTPYFWPTQQWPAEDTDYAIYLAKRNIKKKGILEEYEKENYNFLNQKMNYKWDFVIMQAKEQYRAGKERNKADRYALDCQEKAYWLVHRCPPGMDNVLDYGLDRVTNPNEVKVNQIMYYQQALMRSTVKSSVSLGGIVKYSEQFSSNDAIMSGCLPSNPWITDDTQFWDLNAKLYVFYIVVFFKKQVFELQFTLEKELIFSNTFCLRENLGFWEACEDLKYGDQSKVKEKAEEIYKLFLAPGARRWINIDGKTMDITVKGLKHPHRYVLDAAQTHIYMLMKKDSYARYLKSPIYKEMLAKAIEPQETTKKSSTLPFMRRHLRSSPSPVILRQLEEEAKAREAANTVDITQPGQHMAPSPHLTVYTGTCVPPSPSSPFSSSCRSPRKPFASPSRFIRRPSSTICPSPIRVALESSSGLEQKAECSGSMAPCGSSVTESSDASLDASWPRSRPRAPPKARMALSFSRFLRRGCLASPVFARLSPKCPAVSHGRVQPLGDVGQQLPRLKSKRVPNFFQIKMDVPTGSGTCLMDSEDAGTGESGDRATEKEVICPWESLAEGKAG</sequence>
<dbReference type="GO" id="GO:0043005">
    <property type="term" value="C:neuron projection"/>
    <property type="evidence" value="ECO:0007669"/>
    <property type="project" value="TreeGrafter"/>
</dbReference>
<dbReference type="PRINTS" id="PR01301">
    <property type="entry name" value="RGSPROTEIN"/>
</dbReference>
<feature type="domain" description="RGS" evidence="3">
    <location>
        <begin position="311"/>
        <end position="401"/>
    </location>
</feature>
<dbReference type="GO" id="GO:0005886">
    <property type="term" value="C:plasma membrane"/>
    <property type="evidence" value="ECO:0007669"/>
    <property type="project" value="TreeGrafter"/>
</dbReference>
<feature type="domain" description="DEP" evidence="4">
    <location>
        <begin position="30"/>
        <end position="105"/>
    </location>
</feature>
<dbReference type="SMART" id="SM00315">
    <property type="entry name" value="RGS"/>
    <property type="match status" value="1"/>
</dbReference>
<dbReference type="PANTHER" id="PTHR45746:SF1">
    <property type="entry name" value="REGULATOR OF G-PROTEIN SIGNALING 9"/>
    <property type="match status" value="1"/>
</dbReference>
<dbReference type="InterPro" id="IPR036284">
    <property type="entry name" value="GGL_sf"/>
</dbReference>
<dbReference type="CDD" id="cd04450">
    <property type="entry name" value="DEP_RGS7-like"/>
    <property type="match status" value="1"/>
</dbReference>
<dbReference type="CDD" id="cd00068">
    <property type="entry name" value="GGL"/>
    <property type="match status" value="1"/>
</dbReference>
<dbReference type="InterPro" id="IPR044926">
    <property type="entry name" value="RGS_subdomain_2"/>
</dbReference>
<dbReference type="GO" id="GO:0005737">
    <property type="term" value="C:cytoplasm"/>
    <property type="evidence" value="ECO:0007669"/>
    <property type="project" value="TreeGrafter"/>
</dbReference>
<dbReference type="GO" id="GO:0008277">
    <property type="term" value="P:regulation of G protein-coupled receptor signaling pathway"/>
    <property type="evidence" value="ECO:0007669"/>
    <property type="project" value="InterPro"/>
</dbReference>
<dbReference type="Pfam" id="PF00631">
    <property type="entry name" value="G-gamma"/>
    <property type="match status" value="1"/>
</dbReference>
<dbReference type="OMA" id="PRMACLR"/>
<dbReference type="InterPro" id="IPR036388">
    <property type="entry name" value="WH-like_DNA-bd_sf"/>
</dbReference>
<name>A0A2K5E362_AOTNA</name>
<keyword evidence="1" id="KW-0734">Signal transduction inhibitor</keyword>
<dbReference type="InterPro" id="IPR047016">
    <property type="entry name" value="RGS6/7/9/11"/>
</dbReference>
<protein>
    <submittedName>
        <fullName evidence="5">Regulator of G protein signaling 9</fullName>
    </submittedName>
</protein>
<dbReference type="STRING" id="37293.ENSANAP00000027631"/>
<dbReference type="SMART" id="SM00049">
    <property type="entry name" value="DEP"/>
    <property type="match status" value="1"/>
</dbReference>
<dbReference type="FunFam" id="1.10.1240.60:FF:000001">
    <property type="entry name" value="Regulator of G-protein signaling 6"/>
    <property type="match status" value="1"/>
</dbReference>
<dbReference type="SUPFAM" id="SSF48097">
    <property type="entry name" value="Regulator of G-protein signaling, RGS"/>
    <property type="match status" value="1"/>
</dbReference>
<dbReference type="PROSITE" id="PS50186">
    <property type="entry name" value="DEP"/>
    <property type="match status" value="1"/>
</dbReference>
<dbReference type="Gene3D" id="1.10.10.10">
    <property type="entry name" value="Winged helix-like DNA-binding domain superfamily/Winged helix DNA-binding domain"/>
    <property type="match status" value="1"/>
</dbReference>
<dbReference type="InterPro" id="IPR015898">
    <property type="entry name" value="G-protein_gamma-like_dom"/>
</dbReference>
<dbReference type="Ensembl" id="ENSANAT00000045644.1">
    <property type="protein sequence ID" value="ENSANAP00000027631.1"/>
    <property type="gene ID" value="ENSANAG00000031645.1"/>
</dbReference>
<dbReference type="GO" id="GO:0009968">
    <property type="term" value="P:negative regulation of signal transduction"/>
    <property type="evidence" value="ECO:0007669"/>
    <property type="project" value="UniProtKB-KW"/>
</dbReference>
<dbReference type="InterPro" id="IPR040759">
    <property type="entry name" value="RGS_DHEX"/>
</dbReference>
<dbReference type="InterPro" id="IPR036305">
    <property type="entry name" value="RGS_sf"/>
</dbReference>
<dbReference type="GO" id="GO:0005096">
    <property type="term" value="F:GTPase activator activity"/>
    <property type="evidence" value="ECO:0007669"/>
    <property type="project" value="TreeGrafter"/>
</dbReference>
<evidence type="ECO:0000259" key="3">
    <source>
        <dbReference type="PROSITE" id="PS50132"/>
    </source>
</evidence>
<dbReference type="Gene3D" id="4.10.260.10">
    <property type="entry name" value="Transducin (heterotrimeric G protein), gamma chain"/>
    <property type="match status" value="1"/>
</dbReference>
<gene>
    <name evidence="5" type="primary">RGS9</name>
</gene>
<dbReference type="Pfam" id="PF00610">
    <property type="entry name" value="DEP"/>
    <property type="match status" value="1"/>
</dbReference>
<organism evidence="5 6">
    <name type="scientific">Aotus nancymaae</name>
    <name type="common">Ma's night monkey</name>
    <dbReference type="NCBI Taxonomy" id="37293"/>
    <lineage>
        <taxon>Eukaryota</taxon>
        <taxon>Metazoa</taxon>
        <taxon>Chordata</taxon>
        <taxon>Craniata</taxon>
        <taxon>Vertebrata</taxon>
        <taxon>Euteleostomi</taxon>
        <taxon>Mammalia</taxon>
        <taxon>Eutheria</taxon>
        <taxon>Euarchontoglires</taxon>
        <taxon>Primates</taxon>
        <taxon>Haplorrhini</taxon>
        <taxon>Platyrrhini</taxon>
        <taxon>Aotidae</taxon>
        <taxon>Aotus</taxon>
    </lineage>
</organism>
<dbReference type="SMART" id="SM01224">
    <property type="entry name" value="G_gamma"/>
    <property type="match status" value="1"/>
</dbReference>
<evidence type="ECO:0000313" key="5">
    <source>
        <dbReference type="Ensembl" id="ENSANAP00000027631.1"/>
    </source>
</evidence>
<dbReference type="InterPro" id="IPR016137">
    <property type="entry name" value="RGS"/>
</dbReference>